<comment type="caution">
    <text evidence="6">The sequence shown here is derived from an EMBL/GenBank/DDBJ whole genome shotgun (WGS) entry which is preliminary data.</text>
</comment>
<evidence type="ECO:0000256" key="4">
    <source>
        <dbReference type="ARBA" id="ARBA00023002"/>
    </source>
</evidence>
<keyword evidence="7" id="KW-1185">Reference proteome</keyword>
<dbReference type="Pfam" id="PF07992">
    <property type="entry name" value="Pyr_redox_2"/>
    <property type="match status" value="1"/>
</dbReference>
<keyword evidence="2" id="KW-0285">Flavoprotein</keyword>
<reference evidence="6" key="1">
    <citation type="submission" date="2020-06" db="EMBL/GenBank/DDBJ databases">
        <authorList>
            <consortium name="Plant Systems Biology data submission"/>
        </authorList>
    </citation>
    <scope>NUCLEOTIDE SEQUENCE</scope>
    <source>
        <strain evidence="6">D6</strain>
    </source>
</reference>
<protein>
    <submittedName>
        <fullName evidence="6">Apoptosis-inducing factor 2</fullName>
    </submittedName>
</protein>
<keyword evidence="3" id="KW-0274">FAD</keyword>
<dbReference type="SUPFAM" id="SSF51905">
    <property type="entry name" value="FAD/NAD(P)-binding domain"/>
    <property type="match status" value="1"/>
</dbReference>
<evidence type="ECO:0000313" key="7">
    <source>
        <dbReference type="Proteomes" id="UP001153069"/>
    </source>
</evidence>
<dbReference type="InterPro" id="IPR023753">
    <property type="entry name" value="FAD/NAD-binding_dom"/>
</dbReference>
<dbReference type="InterPro" id="IPR036188">
    <property type="entry name" value="FAD/NAD-bd_sf"/>
</dbReference>
<dbReference type="OrthoDB" id="202203at2759"/>
<dbReference type="PRINTS" id="PR00368">
    <property type="entry name" value="FADPNR"/>
</dbReference>
<dbReference type="EMBL" id="CAICTM010001767">
    <property type="protein sequence ID" value="CAB9526056.1"/>
    <property type="molecule type" value="Genomic_DNA"/>
</dbReference>
<organism evidence="6 7">
    <name type="scientific">Seminavis robusta</name>
    <dbReference type="NCBI Taxonomy" id="568900"/>
    <lineage>
        <taxon>Eukaryota</taxon>
        <taxon>Sar</taxon>
        <taxon>Stramenopiles</taxon>
        <taxon>Ochrophyta</taxon>
        <taxon>Bacillariophyta</taxon>
        <taxon>Bacillariophyceae</taxon>
        <taxon>Bacillariophycidae</taxon>
        <taxon>Naviculales</taxon>
        <taxon>Naviculaceae</taxon>
        <taxon>Seminavis</taxon>
    </lineage>
</organism>
<gene>
    <name evidence="6" type="ORF">SEMRO_1769_G296500.1</name>
</gene>
<keyword evidence="4" id="KW-0560">Oxidoreductase</keyword>
<dbReference type="Proteomes" id="UP001153069">
    <property type="component" value="Unassembled WGS sequence"/>
</dbReference>
<comment type="similarity">
    <text evidence="1">Belongs to the FAD-dependent oxidoreductase family.</text>
</comment>
<dbReference type="GO" id="GO:0004174">
    <property type="term" value="F:electron-transferring-flavoprotein dehydrogenase activity"/>
    <property type="evidence" value="ECO:0007669"/>
    <property type="project" value="TreeGrafter"/>
</dbReference>
<accession>A0A9N8ERT3</accession>
<dbReference type="InterPro" id="IPR036412">
    <property type="entry name" value="HAD-like_sf"/>
</dbReference>
<dbReference type="PANTHER" id="PTHR43735">
    <property type="entry name" value="APOPTOSIS-INDUCING FACTOR 1"/>
    <property type="match status" value="1"/>
</dbReference>
<evidence type="ECO:0000256" key="3">
    <source>
        <dbReference type="ARBA" id="ARBA00022827"/>
    </source>
</evidence>
<dbReference type="GO" id="GO:0050660">
    <property type="term" value="F:flavin adenine dinucleotide binding"/>
    <property type="evidence" value="ECO:0007669"/>
    <property type="project" value="TreeGrafter"/>
</dbReference>
<sequence>MTTCNGNDINKYQRMDVYDIDGTLTRPGYDLWYLTSKALAKDAKDFDARVKEWKQEVADTGEVVKSSGTMMQDTIGRLLRDDFATGQVVQDMARSIVEELIQKGIVFSEWLAFVKERLQEGVTPVLATTNYIEGARAFLEALVRAKWLTQAEADRFVCSGTVVDWKNRTLLHFNINMGKAKGVSEATGISDMEAIHQAVENVFGDDPMGNDYGILTMTNHHAWVVNTQKNATKALPLGMQRMSWLHWTDQAKHRVPRGLMGVFGGKSGDNDERPSKRLQVDTSNIPLLDTHASSGGKPNIVVVGGGFCGVLVTSMLQENNDLSITLIDPKDSFEYVGALPKTLVQYNTQSDKKATSPAVSLPFHQILGKQSAARHVRAWVDQVEEKHVVVQFASGMNDPGAYYTRKIPFDHLVLATGSTYPAGIKHSHMTAVHGITRGVELQRQQQRVANAESILLIGGGYVAAEIATEVATAYPGKQITMVDRHPRLLSRIPEAHDMLLQRLTELKINVVLGETITSVDPQSLDYVSASGRRFSTDHAIWTGGPQPNTAGLVGSIETTFPQAAAHHHQSATSSRGCIVVDHFLSLPGSGRRVWSGGDACILDDGVGEEAMAARAMHQGRVIANNILAAVQAGIGARDSALASKKGELELTKYVHDKASIASMIVSLGGDSAMVIIGDVPVVGPFRCLKEEVERLLLVQLEARNETQQSLVDPYNLLKSVNVEKLRELAASSTKGKEHSIADILPPEQKASILHLLVAPSQDS</sequence>
<name>A0A9N8ERT3_9STRA</name>
<feature type="domain" description="FAD/NAD(P)-binding" evidence="5">
    <location>
        <begin position="299"/>
        <end position="614"/>
    </location>
</feature>
<evidence type="ECO:0000313" key="6">
    <source>
        <dbReference type="EMBL" id="CAB9526056.1"/>
    </source>
</evidence>
<dbReference type="AlphaFoldDB" id="A0A9N8ERT3"/>
<dbReference type="Gene3D" id="3.50.50.100">
    <property type="match status" value="1"/>
</dbReference>
<dbReference type="PANTHER" id="PTHR43735:SF3">
    <property type="entry name" value="FERROPTOSIS SUPPRESSOR PROTEIN 1"/>
    <property type="match status" value="1"/>
</dbReference>
<dbReference type="PRINTS" id="PR00411">
    <property type="entry name" value="PNDRDTASEI"/>
</dbReference>
<evidence type="ECO:0000256" key="1">
    <source>
        <dbReference type="ARBA" id="ARBA00006442"/>
    </source>
</evidence>
<evidence type="ECO:0000256" key="2">
    <source>
        <dbReference type="ARBA" id="ARBA00022630"/>
    </source>
</evidence>
<dbReference type="SUPFAM" id="SSF56784">
    <property type="entry name" value="HAD-like"/>
    <property type="match status" value="1"/>
</dbReference>
<evidence type="ECO:0000259" key="5">
    <source>
        <dbReference type="Pfam" id="PF07992"/>
    </source>
</evidence>
<proteinExistence type="inferred from homology"/>
<dbReference type="GO" id="GO:0005737">
    <property type="term" value="C:cytoplasm"/>
    <property type="evidence" value="ECO:0007669"/>
    <property type="project" value="TreeGrafter"/>
</dbReference>